<accession>A0A1I4I5B9</accession>
<dbReference type="EMBL" id="FOSX01000142">
    <property type="protein sequence ID" value="SFL49380.1"/>
    <property type="molecule type" value="Genomic_DNA"/>
</dbReference>
<organism evidence="1 2">
    <name type="scientific">Azotobacter beijerinckii</name>
    <dbReference type="NCBI Taxonomy" id="170623"/>
    <lineage>
        <taxon>Bacteria</taxon>
        <taxon>Pseudomonadati</taxon>
        <taxon>Pseudomonadota</taxon>
        <taxon>Gammaproteobacteria</taxon>
        <taxon>Pseudomonadales</taxon>
        <taxon>Pseudomonadaceae</taxon>
        <taxon>Azotobacter</taxon>
    </lineage>
</organism>
<protein>
    <submittedName>
        <fullName evidence="1">Uncharacterized protein</fullName>
    </submittedName>
</protein>
<gene>
    <name evidence="1" type="ORF">SAMN04244574_04480</name>
</gene>
<evidence type="ECO:0000313" key="1">
    <source>
        <dbReference type="EMBL" id="SFL49380.1"/>
    </source>
</evidence>
<name>A0A1I4I5B9_9GAMM</name>
<dbReference type="AlphaFoldDB" id="A0A1I4I5B9"/>
<reference evidence="1 2" key="1">
    <citation type="submission" date="2016-10" db="EMBL/GenBank/DDBJ databases">
        <authorList>
            <person name="de Groot N.N."/>
        </authorList>
    </citation>
    <scope>NUCLEOTIDE SEQUENCE [LARGE SCALE GENOMIC DNA]</scope>
    <source>
        <strain evidence="1 2">DSM 381</strain>
    </source>
</reference>
<proteinExistence type="predicted"/>
<dbReference type="Proteomes" id="UP000199579">
    <property type="component" value="Unassembled WGS sequence"/>
</dbReference>
<sequence length="193" mass="21839">MTLPSWLVRAQSAEVRKEITADKAQEDFQAIIQVAARRQTLDWEEAVALLHMVYGWMPTMLRTIESHTTAQRTQLIAHLQKVKAGGLLTSNELAEVKCFANRSIVGASKLLHVLNPMNYVIWDSRVAKVFLWEGVTSATYSTAARYEEYIDIVRQWAKDPAVIHQCTELRKLNPALASASDLRLIELVLFCKS</sequence>
<evidence type="ECO:0000313" key="2">
    <source>
        <dbReference type="Proteomes" id="UP000199579"/>
    </source>
</evidence>